<dbReference type="InterPro" id="IPR011993">
    <property type="entry name" value="PH-like_dom_sf"/>
</dbReference>
<evidence type="ECO:0000313" key="4">
    <source>
        <dbReference type="Proteomes" id="UP000232875"/>
    </source>
</evidence>
<feature type="region of interest" description="Disordered" evidence="1">
    <location>
        <begin position="40"/>
        <end position="126"/>
    </location>
</feature>
<evidence type="ECO:0000313" key="3">
    <source>
        <dbReference type="EMBL" id="PKI84940.1"/>
    </source>
</evidence>
<feature type="compositionally biased region" description="Basic and acidic residues" evidence="1">
    <location>
        <begin position="41"/>
        <end position="50"/>
    </location>
</feature>
<dbReference type="PANTHER" id="PTHR37283">
    <property type="entry name" value="PH DOMAIN-CONTAINING PROTEIN YHR131C"/>
    <property type="match status" value="1"/>
</dbReference>
<proteinExistence type="predicted"/>
<dbReference type="SUPFAM" id="SSF50729">
    <property type="entry name" value="PH domain-like"/>
    <property type="match status" value="1"/>
</dbReference>
<feature type="region of interest" description="Disordered" evidence="1">
    <location>
        <begin position="1"/>
        <end position="20"/>
    </location>
</feature>
<evidence type="ECO:0000256" key="1">
    <source>
        <dbReference type="SAM" id="MobiDB-lite"/>
    </source>
</evidence>
<protein>
    <recommendedName>
        <fullName evidence="2">PH domain-containing protein</fullName>
    </recommendedName>
</protein>
<dbReference type="PROSITE" id="PS50003">
    <property type="entry name" value="PH_DOMAIN"/>
    <property type="match status" value="1"/>
</dbReference>
<evidence type="ECO:0000259" key="2">
    <source>
        <dbReference type="PROSITE" id="PS50003"/>
    </source>
</evidence>
<keyword evidence="4" id="KW-1185">Reference proteome</keyword>
<sequence length="686" mass="74953">MRAITPSRLGRKPLQNGGAAECLRDVEIESLELGTHTFAKIRGEEPHARDASPTQTDADTRSAPEPVDPMNADMDMKRSSSSMRSVSTPMAGSVASRATSPGSTTSLNSFTDTSDLETETETETEDEVAHLNAREIQESRLPFLYPVPRSVADTVPTDRRDSAGLVSGCSTPRLSEHPEYARLAGSTISGGPISMRAMPTKRPSLPQAGSPGSYRTVHRSPAPVKNLHDNRLRANMTFRDTGLLSRGSVGGTDPVAHSPTSDPARSPLRMTNTSPHTSAPPTPSLIALSRRGSLMAGQPTMWMTSNAPTPLASRPGSGHVSPVLSRTPSVFYSPYAADASRDTGSWISRPPSPIFEGAVAEGTSSTQEYVPLWKRRATAPLQLVAGHRTSLAPNDALHANLEDLDIGSPKSPFIMSDPLNLLQHVSQSLNALNRGSLSRRSSRLPPLHVDWSPTVSSFFSKPAPKDGEEELPSYVCTAHIEGFLPRKMELDAPHKPAADRAWTTYYFVLHGTQIHVYNTDISRLYTPGCSLARFWELMPATTVHVHPKNQAEGAAQAEQRAGDAPHAIEQALKQHHVHTYMLLNGECGLATDYTKREHVIRVRLERQQFLLQLRNDAHVVDWIEALHAGINVCTDLDERPMPKFHTLPRRRRRRRGSEAVALHPEPSPRSEHYASRSPAPMVPTAS</sequence>
<dbReference type="SMART" id="SM00233">
    <property type="entry name" value="PH"/>
    <property type="match status" value="1"/>
</dbReference>
<gene>
    <name evidence="3" type="ORF">MVES_000911</name>
</gene>
<feature type="compositionally biased region" description="Polar residues" evidence="1">
    <location>
        <begin position="96"/>
        <end position="110"/>
    </location>
</feature>
<dbReference type="PANTHER" id="PTHR37283:SF1">
    <property type="entry name" value="PH DOMAIN-CONTAINING PROTEIN YHR131C"/>
    <property type="match status" value="1"/>
</dbReference>
<accession>A0A2N1JEG2</accession>
<feature type="compositionally biased region" description="Basic residues" evidence="1">
    <location>
        <begin position="646"/>
        <end position="655"/>
    </location>
</feature>
<dbReference type="OrthoDB" id="5865767at2759"/>
<reference evidence="3 4" key="1">
    <citation type="submission" date="2017-10" db="EMBL/GenBank/DDBJ databases">
        <title>A novel species of cold-tolerant Malassezia isolated from bats.</title>
        <authorList>
            <person name="Lorch J.M."/>
            <person name="Palmer J.M."/>
            <person name="Vanderwolf K.J."/>
            <person name="Schmidt K.Z."/>
            <person name="Verant M.L."/>
            <person name="Weller T.J."/>
            <person name="Blehert D.S."/>
        </authorList>
    </citation>
    <scope>NUCLEOTIDE SEQUENCE [LARGE SCALE GENOMIC DNA]</scope>
    <source>
        <strain evidence="3 4">NWHC:44797-103</strain>
    </source>
</reference>
<feature type="domain" description="PH" evidence="2">
    <location>
        <begin position="477"/>
        <end position="631"/>
    </location>
</feature>
<feature type="region of interest" description="Disordered" evidence="1">
    <location>
        <begin position="202"/>
        <end position="221"/>
    </location>
</feature>
<dbReference type="EMBL" id="KZ454988">
    <property type="protein sequence ID" value="PKI84940.1"/>
    <property type="molecule type" value="Genomic_DNA"/>
</dbReference>
<feature type="region of interest" description="Disordered" evidence="1">
    <location>
        <begin position="638"/>
        <end position="686"/>
    </location>
</feature>
<feature type="region of interest" description="Disordered" evidence="1">
    <location>
        <begin position="240"/>
        <end position="285"/>
    </location>
</feature>
<name>A0A2N1JEG2_9BASI</name>
<organism evidence="3 4">
    <name type="scientific">Malassezia vespertilionis</name>
    <dbReference type="NCBI Taxonomy" id="2020962"/>
    <lineage>
        <taxon>Eukaryota</taxon>
        <taxon>Fungi</taxon>
        <taxon>Dikarya</taxon>
        <taxon>Basidiomycota</taxon>
        <taxon>Ustilaginomycotina</taxon>
        <taxon>Malasseziomycetes</taxon>
        <taxon>Malasseziales</taxon>
        <taxon>Malasseziaceae</taxon>
        <taxon>Malassezia</taxon>
    </lineage>
</organism>
<dbReference type="Gene3D" id="2.30.29.30">
    <property type="entry name" value="Pleckstrin-homology domain (PH domain)/Phosphotyrosine-binding domain (PTB)"/>
    <property type="match status" value="1"/>
</dbReference>
<feature type="compositionally biased region" description="Acidic residues" evidence="1">
    <location>
        <begin position="114"/>
        <end position="126"/>
    </location>
</feature>
<dbReference type="Proteomes" id="UP000232875">
    <property type="component" value="Unassembled WGS sequence"/>
</dbReference>
<dbReference type="InterPro" id="IPR001849">
    <property type="entry name" value="PH_domain"/>
</dbReference>
<dbReference type="STRING" id="2020962.A0A2N1JEG2"/>
<dbReference type="AlphaFoldDB" id="A0A2N1JEG2"/>